<evidence type="ECO:0000313" key="3">
    <source>
        <dbReference type="Proteomes" id="UP000190541"/>
    </source>
</evidence>
<name>A0A1T5BCI7_9SPHI</name>
<evidence type="ECO:0000313" key="2">
    <source>
        <dbReference type="EMBL" id="SKB44938.1"/>
    </source>
</evidence>
<dbReference type="InterPro" id="IPR008620">
    <property type="entry name" value="FixH"/>
</dbReference>
<feature type="transmembrane region" description="Helical" evidence="1">
    <location>
        <begin position="7"/>
        <end position="26"/>
    </location>
</feature>
<dbReference type="EMBL" id="FUYS01000003">
    <property type="protein sequence ID" value="SKB44938.1"/>
    <property type="molecule type" value="Genomic_DNA"/>
</dbReference>
<dbReference type="AlphaFoldDB" id="A0A1T5BCI7"/>
<accession>A0A1T5BCI7</accession>
<dbReference type="STRING" id="623280.SAMN05660226_01382"/>
<reference evidence="2 3" key="1">
    <citation type="submission" date="2017-02" db="EMBL/GenBank/DDBJ databases">
        <authorList>
            <person name="Peterson S.W."/>
        </authorList>
    </citation>
    <scope>NUCLEOTIDE SEQUENCE [LARGE SCALE GENOMIC DNA]</scope>
    <source>
        <strain evidence="2 3">DSM 22899</strain>
    </source>
</reference>
<proteinExistence type="predicted"/>
<keyword evidence="1" id="KW-0472">Membrane</keyword>
<protein>
    <submittedName>
        <fullName evidence="2">FixH protein</fullName>
    </submittedName>
</protein>
<evidence type="ECO:0000256" key="1">
    <source>
        <dbReference type="SAM" id="Phobius"/>
    </source>
</evidence>
<keyword evidence="1" id="KW-0812">Transmembrane</keyword>
<organism evidence="2 3">
    <name type="scientific">Parapedobacter luteus</name>
    <dbReference type="NCBI Taxonomy" id="623280"/>
    <lineage>
        <taxon>Bacteria</taxon>
        <taxon>Pseudomonadati</taxon>
        <taxon>Bacteroidota</taxon>
        <taxon>Sphingobacteriia</taxon>
        <taxon>Sphingobacteriales</taxon>
        <taxon>Sphingobacteriaceae</taxon>
        <taxon>Parapedobacter</taxon>
    </lineage>
</organism>
<keyword evidence="1" id="KW-1133">Transmembrane helix</keyword>
<dbReference type="RefSeq" id="WP_079716093.1">
    <property type="nucleotide sequence ID" value="NZ_FUYS01000003.1"/>
</dbReference>
<dbReference type="Proteomes" id="UP000190541">
    <property type="component" value="Unassembled WGS sequence"/>
</dbReference>
<gene>
    <name evidence="2" type="ORF">SAMN05660226_01382</name>
</gene>
<keyword evidence="3" id="KW-1185">Reference proteome</keyword>
<dbReference type="OrthoDB" id="1493774at2"/>
<dbReference type="Pfam" id="PF05751">
    <property type="entry name" value="FixH"/>
    <property type="match status" value="1"/>
</dbReference>
<sequence length="67" mass="7512">MNWGLKIVISLALFMALIVSFGVYMVSKDTDSLVAPDYYERGLNYDELRRADSLQGLADTLQAVKQP</sequence>